<dbReference type="PANTHER" id="PTHR47723">
    <property type="entry name" value="OS05G0353850 PROTEIN"/>
    <property type="match status" value="1"/>
</dbReference>
<dbReference type="GO" id="GO:0004523">
    <property type="term" value="F:RNA-DNA hybrid ribonuclease activity"/>
    <property type="evidence" value="ECO:0007669"/>
    <property type="project" value="InterPro"/>
</dbReference>
<dbReference type="InterPro" id="IPR002156">
    <property type="entry name" value="RNaseH_domain"/>
</dbReference>
<dbReference type="Gene3D" id="3.30.420.10">
    <property type="entry name" value="Ribonuclease H-like superfamily/Ribonuclease H"/>
    <property type="match status" value="1"/>
</dbReference>
<name>A0A834TLT8_9FABA</name>
<dbReference type="Pfam" id="PF13456">
    <property type="entry name" value="RVT_3"/>
    <property type="match status" value="1"/>
</dbReference>
<keyword evidence="3" id="KW-1185">Reference proteome</keyword>
<organism evidence="2 3">
    <name type="scientific">Senna tora</name>
    <dbReference type="NCBI Taxonomy" id="362788"/>
    <lineage>
        <taxon>Eukaryota</taxon>
        <taxon>Viridiplantae</taxon>
        <taxon>Streptophyta</taxon>
        <taxon>Embryophyta</taxon>
        <taxon>Tracheophyta</taxon>
        <taxon>Spermatophyta</taxon>
        <taxon>Magnoliopsida</taxon>
        <taxon>eudicotyledons</taxon>
        <taxon>Gunneridae</taxon>
        <taxon>Pentapetalae</taxon>
        <taxon>rosids</taxon>
        <taxon>fabids</taxon>
        <taxon>Fabales</taxon>
        <taxon>Fabaceae</taxon>
        <taxon>Caesalpinioideae</taxon>
        <taxon>Cassia clade</taxon>
        <taxon>Senna</taxon>
    </lineage>
</organism>
<comment type="caution">
    <text evidence="2">The sequence shown here is derived from an EMBL/GenBank/DDBJ whole genome shotgun (WGS) entry which is preliminary data.</text>
</comment>
<gene>
    <name evidence="2" type="ORF">G2W53_021414</name>
</gene>
<evidence type="ECO:0000313" key="3">
    <source>
        <dbReference type="Proteomes" id="UP000634136"/>
    </source>
</evidence>
<dbReference type="EMBL" id="JAAIUW010000007">
    <property type="protein sequence ID" value="KAF7823270.1"/>
    <property type="molecule type" value="Genomic_DNA"/>
</dbReference>
<feature type="domain" description="RNase H type-1" evidence="1">
    <location>
        <begin position="196"/>
        <end position="317"/>
    </location>
</feature>
<dbReference type="InterPro" id="IPR012337">
    <property type="entry name" value="RNaseH-like_sf"/>
</dbReference>
<sequence>MYWVRFWSDPWLPNGVALCNYSLVSLSDADLEKVAADFVSPSGGWEWGKFEFLLPNEVCRLIAAVSPPSCVLQGDHLDWKHSRDGVFSTRKRRGIAVTDTCPRCDAYPERLNLGWHGSDWGVIFAYACWYIWRMRNAEIFDGSHIGNADPVFAILKLSADSSRAFDRMLSGSVGLPSHVQRFICWKKPSSGWVKFNVDVAKRESLNLTACGGIARDSNGRFLIGFMRNLGDGLVLNAELWGIVCALEVAWRSKFKKVLVESDCLLAVKLVNDSISLAHPCSPILSRIHYWIARDWEVQVVHIHREGNCAADAMAGHALGVSLDLNILNEEILCLVNHLVLFASKKVMDVED</sequence>
<protein>
    <submittedName>
        <fullName evidence="2">Ribonuclease H protein</fullName>
    </submittedName>
</protein>
<dbReference type="GO" id="GO:0003676">
    <property type="term" value="F:nucleic acid binding"/>
    <property type="evidence" value="ECO:0007669"/>
    <property type="project" value="InterPro"/>
</dbReference>
<dbReference type="PANTHER" id="PTHR47723:SF19">
    <property type="entry name" value="POLYNUCLEOTIDYL TRANSFERASE, RIBONUCLEASE H-LIKE SUPERFAMILY PROTEIN"/>
    <property type="match status" value="1"/>
</dbReference>
<dbReference type="InterPro" id="IPR053151">
    <property type="entry name" value="RNase_H-like"/>
</dbReference>
<dbReference type="Proteomes" id="UP000634136">
    <property type="component" value="Unassembled WGS sequence"/>
</dbReference>
<dbReference type="OrthoDB" id="1436788at2759"/>
<dbReference type="InterPro" id="IPR036397">
    <property type="entry name" value="RNaseH_sf"/>
</dbReference>
<evidence type="ECO:0000313" key="2">
    <source>
        <dbReference type="EMBL" id="KAF7823270.1"/>
    </source>
</evidence>
<reference evidence="2" key="1">
    <citation type="submission" date="2020-09" db="EMBL/GenBank/DDBJ databases">
        <title>Genome-Enabled Discovery of Anthraquinone Biosynthesis in Senna tora.</title>
        <authorList>
            <person name="Kang S.-H."/>
            <person name="Pandey R.P."/>
            <person name="Lee C.-M."/>
            <person name="Sim J.-S."/>
            <person name="Jeong J.-T."/>
            <person name="Choi B.-S."/>
            <person name="Jung M."/>
            <person name="Ginzburg D."/>
            <person name="Zhao K."/>
            <person name="Won S.Y."/>
            <person name="Oh T.-J."/>
            <person name="Yu Y."/>
            <person name="Kim N.-H."/>
            <person name="Lee O.R."/>
            <person name="Lee T.-H."/>
            <person name="Bashyal P."/>
            <person name="Kim T.-S."/>
            <person name="Lee W.-H."/>
            <person name="Kawkins C."/>
            <person name="Kim C.-K."/>
            <person name="Kim J.S."/>
            <person name="Ahn B.O."/>
            <person name="Rhee S.Y."/>
            <person name="Sohng J.K."/>
        </authorList>
    </citation>
    <scope>NUCLEOTIDE SEQUENCE</scope>
    <source>
        <tissue evidence="2">Leaf</tissue>
    </source>
</reference>
<dbReference type="InterPro" id="IPR044730">
    <property type="entry name" value="RNase_H-like_dom_plant"/>
</dbReference>
<dbReference type="SUPFAM" id="SSF53098">
    <property type="entry name" value="Ribonuclease H-like"/>
    <property type="match status" value="1"/>
</dbReference>
<dbReference type="CDD" id="cd06222">
    <property type="entry name" value="RNase_H_like"/>
    <property type="match status" value="1"/>
</dbReference>
<proteinExistence type="predicted"/>
<dbReference type="AlphaFoldDB" id="A0A834TLT8"/>
<evidence type="ECO:0000259" key="1">
    <source>
        <dbReference type="Pfam" id="PF13456"/>
    </source>
</evidence>
<accession>A0A834TLT8</accession>